<evidence type="ECO:0000256" key="1">
    <source>
        <dbReference type="SAM" id="MobiDB-lite"/>
    </source>
</evidence>
<dbReference type="Proteomes" id="UP000008021">
    <property type="component" value="Chromosome 7"/>
</dbReference>
<dbReference type="Gramene" id="OMERI07G12040.1">
    <property type="protein sequence ID" value="OMERI07G12040.1"/>
    <property type="gene ID" value="OMERI07G12040"/>
</dbReference>
<sequence>MSLQGQGRHGRRPPPPSSLLRLAAAREDRRKPRGCEEDGGGAFLLPRGRRSVPTTPTRQGRRRYGGVGVGVKPLGSARGGGGAWRRLGARAAAMVPDLASLARSGVPAPSRDDGGT</sequence>
<keyword evidence="3" id="KW-1185">Reference proteome</keyword>
<evidence type="ECO:0000313" key="3">
    <source>
        <dbReference type="Proteomes" id="UP000008021"/>
    </source>
</evidence>
<feature type="region of interest" description="Disordered" evidence="1">
    <location>
        <begin position="1"/>
        <end position="82"/>
    </location>
</feature>
<feature type="compositionally biased region" description="Basic and acidic residues" evidence="1">
    <location>
        <begin position="24"/>
        <end position="36"/>
    </location>
</feature>
<dbReference type="HOGENOM" id="CLU_2100823_0_0_1"/>
<dbReference type="AlphaFoldDB" id="A0A0E0EBM4"/>
<dbReference type="EnsemblPlants" id="OMERI07G12040.1">
    <property type="protein sequence ID" value="OMERI07G12040.1"/>
    <property type="gene ID" value="OMERI07G12040"/>
</dbReference>
<protein>
    <submittedName>
        <fullName evidence="2">Uncharacterized protein</fullName>
    </submittedName>
</protein>
<reference evidence="2" key="1">
    <citation type="submission" date="2015-04" db="UniProtKB">
        <authorList>
            <consortium name="EnsemblPlants"/>
        </authorList>
    </citation>
    <scope>IDENTIFICATION</scope>
</reference>
<name>A0A0E0EBM4_9ORYZ</name>
<reference evidence="2" key="2">
    <citation type="submission" date="2018-05" db="EMBL/GenBank/DDBJ databases">
        <title>OmerRS3 (Oryza meridionalis Reference Sequence Version 3).</title>
        <authorList>
            <person name="Zhang J."/>
            <person name="Kudrna D."/>
            <person name="Lee S."/>
            <person name="Talag J."/>
            <person name="Welchert J."/>
            <person name="Wing R.A."/>
        </authorList>
    </citation>
    <scope>NUCLEOTIDE SEQUENCE [LARGE SCALE GENOMIC DNA]</scope>
    <source>
        <strain evidence="2">cv. OR44</strain>
    </source>
</reference>
<proteinExistence type="predicted"/>
<accession>A0A0E0EBM4</accession>
<evidence type="ECO:0000313" key="2">
    <source>
        <dbReference type="EnsemblPlants" id="OMERI07G12040.1"/>
    </source>
</evidence>
<organism evidence="2">
    <name type="scientific">Oryza meridionalis</name>
    <dbReference type="NCBI Taxonomy" id="40149"/>
    <lineage>
        <taxon>Eukaryota</taxon>
        <taxon>Viridiplantae</taxon>
        <taxon>Streptophyta</taxon>
        <taxon>Embryophyta</taxon>
        <taxon>Tracheophyta</taxon>
        <taxon>Spermatophyta</taxon>
        <taxon>Magnoliopsida</taxon>
        <taxon>Liliopsida</taxon>
        <taxon>Poales</taxon>
        <taxon>Poaceae</taxon>
        <taxon>BOP clade</taxon>
        <taxon>Oryzoideae</taxon>
        <taxon>Oryzeae</taxon>
        <taxon>Oryzinae</taxon>
        <taxon>Oryza</taxon>
    </lineage>
</organism>